<evidence type="ECO:0000256" key="2">
    <source>
        <dbReference type="ARBA" id="ARBA00022741"/>
    </source>
</evidence>
<proteinExistence type="inferred from homology"/>
<dbReference type="PRINTS" id="PR00094">
    <property type="entry name" value="ADENYLTKNASE"/>
</dbReference>
<gene>
    <name evidence="5" type="ORF">OCU04_008876</name>
</gene>
<evidence type="ECO:0000256" key="4">
    <source>
        <dbReference type="RuleBase" id="RU003330"/>
    </source>
</evidence>
<keyword evidence="6" id="KW-1185">Reference proteome</keyword>
<evidence type="ECO:0000313" key="6">
    <source>
        <dbReference type="Proteomes" id="UP001152300"/>
    </source>
</evidence>
<dbReference type="OrthoDB" id="442176at2759"/>
<dbReference type="PANTHER" id="PTHR23359">
    <property type="entry name" value="NUCLEOTIDE KINASE"/>
    <property type="match status" value="1"/>
</dbReference>
<dbReference type="AlphaFoldDB" id="A0A9X0DIS6"/>
<dbReference type="GO" id="GO:0006139">
    <property type="term" value="P:nucleobase-containing compound metabolic process"/>
    <property type="evidence" value="ECO:0007669"/>
    <property type="project" value="InterPro"/>
</dbReference>
<dbReference type="CDD" id="cd01428">
    <property type="entry name" value="ADK"/>
    <property type="match status" value="1"/>
</dbReference>
<dbReference type="GO" id="GO:0005524">
    <property type="term" value="F:ATP binding"/>
    <property type="evidence" value="ECO:0007669"/>
    <property type="project" value="InterPro"/>
</dbReference>
<evidence type="ECO:0000256" key="3">
    <source>
        <dbReference type="ARBA" id="ARBA00022777"/>
    </source>
</evidence>
<dbReference type="Proteomes" id="UP001152300">
    <property type="component" value="Unassembled WGS sequence"/>
</dbReference>
<dbReference type="GO" id="GO:0019205">
    <property type="term" value="F:nucleobase-containing compound kinase activity"/>
    <property type="evidence" value="ECO:0007669"/>
    <property type="project" value="InterPro"/>
</dbReference>
<dbReference type="InterPro" id="IPR000850">
    <property type="entry name" value="Adenylat/UMP-CMP_kin"/>
</dbReference>
<organism evidence="5 6">
    <name type="scientific">Sclerotinia nivalis</name>
    <dbReference type="NCBI Taxonomy" id="352851"/>
    <lineage>
        <taxon>Eukaryota</taxon>
        <taxon>Fungi</taxon>
        <taxon>Dikarya</taxon>
        <taxon>Ascomycota</taxon>
        <taxon>Pezizomycotina</taxon>
        <taxon>Leotiomycetes</taxon>
        <taxon>Helotiales</taxon>
        <taxon>Sclerotiniaceae</taxon>
        <taxon>Sclerotinia</taxon>
    </lineage>
</organism>
<reference evidence="5" key="1">
    <citation type="submission" date="2022-11" db="EMBL/GenBank/DDBJ databases">
        <title>Genome Resource of Sclerotinia nivalis Strain SnTB1, a Plant Pathogen Isolated from American Ginseng.</title>
        <authorList>
            <person name="Fan S."/>
        </authorList>
    </citation>
    <scope>NUCLEOTIDE SEQUENCE</scope>
    <source>
        <strain evidence="5">SnTB1</strain>
    </source>
</reference>
<keyword evidence="3 4" id="KW-0418">Kinase</keyword>
<dbReference type="Gene3D" id="3.40.50.300">
    <property type="entry name" value="P-loop containing nucleotide triphosphate hydrolases"/>
    <property type="match status" value="1"/>
</dbReference>
<protein>
    <recommendedName>
        <fullName evidence="7">Uridylate kinase</fullName>
    </recommendedName>
</protein>
<evidence type="ECO:0000256" key="1">
    <source>
        <dbReference type="ARBA" id="ARBA00022679"/>
    </source>
</evidence>
<evidence type="ECO:0008006" key="7">
    <source>
        <dbReference type="Google" id="ProtNLM"/>
    </source>
</evidence>
<dbReference type="InterPro" id="IPR027417">
    <property type="entry name" value="P-loop_NTPase"/>
</dbReference>
<name>A0A9X0DIS6_9HELO</name>
<dbReference type="SUPFAM" id="SSF52540">
    <property type="entry name" value="P-loop containing nucleoside triphosphate hydrolases"/>
    <property type="match status" value="1"/>
</dbReference>
<comment type="similarity">
    <text evidence="4">Belongs to the adenylate kinase family.</text>
</comment>
<dbReference type="Pfam" id="PF00406">
    <property type="entry name" value="ADK"/>
    <property type="match status" value="1"/>
</dbReference>
<evidence type="ECO:0000313" key="5">
    <source>
        <dbReference type="EMBL" id="KAJ8062328.1"/>
    </source>
</evidence>
<dbReference type="EMBL" id="JAPEIS010000010">
    <property type="protein sequence ID" value="KAJ8062328.1"/>
    <property type="molecule type" value="Genomic_DNA"/>
</dbReference>
<sequence>MPPPTPPTPHPPKIIFILGPPGIGKGTQCVLLTQTPPKTHSIHHLSIGEILRTELAKPHSKWASIIRTNMAEGRTGPPEMTVSMLKSVMGGKMKSVEGGGGGEVVFLIDGFPRSMDRIALFESTISAPSLVLSLDCPLHILQERLLCRAESSSRVDDGVAIMQKRFEQHVCATKPVIAHYKERGLVVEIDGGRSVEAVQEDIRGALEKVLGL</sequence>
<dbReference type="HAMAP" id="MF_00235">
    <property type="entry name" value="Adenylate_kinase_Adk"/>
    <property type="match status" value="1"/>
</dbReference>
<keyword evidence="1 4" id="KW-0808">Transferase</keyword>
<keyword evidence="2" id="KW-0547">Nucleotide-binding</keyword>
<comment type="caution">
    <text evidence="5">The sequence shown here is derived from an EMBL/GenBank/DDBJ whole genome shotgun (WGS) entry which is preliminary data.</text>
</comment>
<accession>A0A9X0DIS6</accession>